<dbReference type="InterPro" id="IPR013106">
    <property type="entry name" value="Ig_V-set"/>
</dbReference>
<evidence type="ECO:0000313" key="9">
    <source>
        <dbReference type="Proteomes" id="UP001558613"/>
    </source>
</evidence>
<protein>
    <recommendedName>
        <fullName evidence="7">Ig-like domain-containing protein</fullName>
    </recommendedName>
</protein>
<dbReference type="InterPro" id="IPR013783">
    <property type="entry name" value="Ig-like_fold"/>
</dbReference>
<dbReference type="Pfam" id="PF07686">
    <property type="entry name" value="V-set"/>
    <property type="match status" value="1"/>
</dbReference>
<dbReference type="SUPFAM" id="SSF48726">
    <property type="entry name" value="Immunoglobulin"/>
    <property type="match status" value="1"/>
</dbReference>
<evidence type="ECO:0000256" key="3">
    <source>
        <dbReference type="ARBA" id="ARBA00023136"/>
    </source>
</evidence>
<dbReference type="EMBL" id="JAYMGO010000001">
    <property type="protein sequence ID" value="KAL1281387.1"/>
    <property type="molecule type" value="Genomic_DNA"/>
</dbReference>
<feature type="chain" id="PRO_5045758757" description="Ig-like domain-containing protein" evidence="6">
    <location>
        <begin position="19"/>
        <end position="314"/>
    </location>
</feature>
<proteinExistence type="predicted"/>
<reference evidence="8 9" key="1">
    <citation type="submission" date="2023-09" db="EMBL/GenBank/DDBJ databases">
        <authorList>
            <person name="Wang M."/>
        </authorList>
    </citation>
    <scope>NUCLEOTIDE SEQUENCE [LARGE SCALE GENOMIC DNA]</scope>
    <source>
        <strain evidence="8">GT-2023</strain>
        <tissue evidence="8">Liver</tissue>
    </source>
</reference>
<dbReference type="PROSITE" id="PS50835">
    <property type="entry name" value="IG_LIKE"/>
    <property type="match status" value="1"/>
</dbReference>
<keyword evidence="3 5" id="KW-0472">Membrane</keyword>
<feature type="region of interest" description="Disordered" evidence="4">
    <location>
        <begin position="133"/>
        <end position="153"/>
    </location>
</feature>
<organism evidence="8 9">
    <name type="scientific">Cirrhinus molitorella</name>
    <name type="common">mud carp</name>
    <dbReference type="NCBI Taxonomy" id="172907"/>
    <lineage>
        <taxon>Eukaryota</taxon>
        <taxon>Metazoa</taxon>
        <taxon>Chordata</taxon>
        <taxon>Craniata</taxon>
        <taxon>Vertebrata</taxon>
        <taxon>Euteleostomi</taxon>
        <taxon>Actinopterygii</taxon>
        <taxon>Neopterygii</taxon>
        <taxon>Teleostei</taxon>
        <taxon>Ostariophysi</taxon>
        <taxon>Cypriniformes</taxon>
        <taxon>Cyprinidae</taxon>
        <taxon>Labeoninae</taxon>
        <taxon>Labeonini</taxon>
        <taxon>Cirrhinus</taxon>
    </lineage>
</organism>
<keyword evidence="6" id="KW-0732">Signal</keyword>
<dbReference type="Proteomes" id="UP001558613">
    <property type="component" value="Unassembled WGS sequence"/>
</dbReference>
<feature type="domain" description="Ig-like" evidence="7">
    <location>
        <begin position="13"/>
        <end position="123"/>
    </location>
</feature>
<evidence type="ECO:0000313" key="8">
    <source>
        <dbReference type="EMBL" id="KAL1281387.1"/>
    </source>
</evidence>
<evidence type="ECO:0000256" key="1">
    <source>
        <dbReference type="ARBA" id="ARBA00004370"/>
    </source>
</evidence>
<dbReference type="InterPro" id="IPR007110">
    <property type="entry name" value="Ig-like_dom"/>
</dbReference>
<keyword evidence="5" id="KW-1133">Transmembrane helix</keyword>
<evidence type="ECO:0000259" key="7">
    <source>
        <dbReference type="PROSITE" id="PS50835"/>
    </source>
</evidence>
<evidence type="ECO:0000256" key="2">
    <source>
        <dbReference type="ARBA" id="ARBA00022692"/>
    </source>
</evidence>
<dbReference type="CDD" id="cd05716">
    <property type="entry name" value="IgV_pIgR_like"/>
    <property type="match status" value="1"/>
</dbReference>
<gene>
    <name evidence="8" type="ORF">QQF64_000190</name>
</gene>
<dbReference type="InterPro" id="IPR036179">
    <property type="entry name" value="Ig-like_dom_sf"/>
</dbReference>
<name>A0ABR3NWG9_9TELE</name>
<accession>A0ABR3NWG9</accession>
<evidence type="ECO:0000256" key="6">
    <source>
        <dbReference type="SAM" id="SignalP"/>
    </source>
</evidence>
<evidence type="ECO:0000256" key="4">
    <source>
        <dbReference type="SAM" id="MobiDB-lite"/>
    </source>
</evidence>
<comment type="caution">
    <text evidence="8">The sequence shown here is derived from an EMBL/GenBank/DDBJ whole genome shotgun (WGS) entry which is preliminary data.</text>
</comment>
<sequence length="314" mass="34183">MKIIWTFTLMMIPGVVSSISMTGYSGGGVTITCTYDRKYTANAKYFCKGRKPDIPQIEWCSNLIKTETKDEWVHSGRFSLYDDTTANIFNVTISNLSEQDSGTYQCAADISWIGDSYTEVNLNVLTNTDIPKTTLSQPPPLSSPSSSSPSSSLSVSSLSSVRTPLITGVSNSSPSSFTAAGSSLIVYLVLVLVLILILTGLLLLFFCKKHQTQGGDSSSQAGAGKHDLVSQTGHEYEDIKDTQKQLPTNPSDSSDCVYSTVQERTDDTQNFITSSEDLNYALVNFNKKADCPDSVSLRNNQDYCEYAAVNHLTA</sequence>
<dbReference type="PANTHER" id="PTHR11860">
    <property type="entry name" value="POLYMERIC-IMMUNOGLOBULIN RECEPTOR"/>
    <property type="match status" value="1"/>
</dbReference>
<keyword evidence="9" id="KW-1185">Reference proteome</keyword>
<feature type="transmembrane region" description="Helical" evidence="5">
    <location>
        <begin position="184"/>
        <end position="207"/>
    </location>
</feature>
<dbReference type="SMART" id="SM00409">
    <property type="entry name" value="IG"/>
    <property type="match status" value="1"/>
</dbReference>
<dbReference type="PANTHER" id="PTHR11860:SF118">
    <property type="entry name" value="CMRF35-LIKE MOLECULE 3-RELATED"/>
    <property type="match status" value="1"/>
</dbReference>
<comment type="subcellular location">
    <subcellularLocation>
        <location evidence="1">Membrane</location>
    </subcellularLocation>
</comment>
<feature type="compositionally biased region" description="Low complexity" evidence="4">
    <location>
        <begin position="143"/>
        <end position="153"/>
    </location>
</feature>
<dbReference type="InterPro" id="IPR050671">
    <property type="entry name" value="CD300_family_receptors"/>
</dbReference>
<dbReference type="Gene3D" id="2.60.40.10">
    <property type="entry name" value="Immunoglobulins"/>
    <property type="match status" value="1"/>
</dbReference>
<evidence type="ECO:0000256" key="5">
    <source>
        <dbReference type="SAM" id="Phobius"/>
    </source>
</evidence>
<feature type="signal peptide" evidence="6">
    <location>
        <begin position="1"/>
        <end position="18"/>
    </location>
</feature>
<dbReference type="InterPro" id="IPR003599">
    <property type="entry name" value="Ig_sub"/>
</dbReference>
<keyword evidence="2 5" id="KW-0812">Transmembrane</keyword>